<dbReference type="SUPFAM" id="SSF56601">
    <property type="entry name" value="beta-lactamase/transpeptidase-like"/>
    <property type="match status" value="1"/>
</dbReference>
<feature type="non-terminal residue" evidence="4">
    <location>
        <position position="1"/>
    </location>
</feature>
<dbReference type="GO" id="GO:0008658">
    <property type="term" value="F:penicillin binding"/>
    <property type="evidence" value="ECO:0007669"/>
    <property type="project" value="InterPro"/>
</dbReference>
<dbReference type="PANTHER" id="PTHR32282">
    <property type="entry name" value="BINDING PROTEIN TRANSPEPTIDASE, PUTATIVE-RELATED"/>
    <property type="match status" value="1"/>
</dbReference>
<evidence type="ECO:0000313" key="4">
    <source>
        <dbReference type="EMBL" id="AIA92810.1"/>
    </source>
</evidence>
<feature type="non-terminal residue" evidence="4">
    <location>
        <position position="179"/>
    </location>
</feature>
<evidence type="ECO:0000256" key="2">
    <source>
        <dbReference type="ARBA" id="ARBA00022679"/>
    </source>
</evidence>
<proteinExistence type="predicted"/>
<name>A0A060CID5_9ACTN</name>
<organism evidence="4">
    <name type="scientific">uncultured Streptosporangium sp</name>
    <dbReference type="NCBI Taxonomy" id="668992"/>
    <lineage>
        <taxon>Bacteria</taxon>
        <taxon>Bacillati</taxon>
        <taxon>Actinomycetota</taxon>
        <taxon>Actinomycetes</taxon>
        <taxon>Streptosporangiales</taxon>
        <taxon>Streptosporangiaceae</taxon>
        <taxon>Streptosporangium</taxon>
        <taxon>environmental samples</taxon>
    </lineage>
</organism>
<dbReference type="Pfam" id="PF00905">
    <property type="entry name" value="Transpeptidase"/>
    <property type="match status" value="1"/>
</dbReference>
<dbReference type="GO" id="GO:0030288">
    <property type="term" value="C:outer membrane-bounded periplasmic space"/>
    <property type="evidence" value="ECO:0007669"/>
    <property type="project" value="TreeGrafter"/>
</dbReference>
<dbReference type="EMBL" id="KF125483">
    <property type="protein sequence ID" value="AIA92810.1"/>
    <property type="molecule type" value="Genomic_DNA"/>
</dbReference>
<dbReference type="Gene3D" id="3.40.710.10">
    <property type="entry name" value="DD-peptidase/beta-lactamase superfamily"/>
    <property type="match status" value="1"/>
</dbReference>
<dbReference type="GO" id="GO:0008955">
    <property type="term" value="F:peptidoglycan glycosyltransferase activity"/>
    <property type="evidence" value="ECO:0007669"/>
    <property type="project" value="TreeGrafter"/>
</dbReference>
<dbReference type="PANTHER" id="PTHR32282:SF34">
    <property type="entry name" value="PENICILLIN-BINDING PROTEIN 1A"/>
    <property type="match status" value="1"/>
</dbReference>
<accession>A0A060CID5</accession>
<dbReference type="AlphaFoldDB" id="A0A060CID5"/>
<dbReference type="InterPro" id="IPR050396">
    <property type="entry name" value="Glycosyltr_51/Transpeptidase"/>
</dbReference>
<sequence length="179" mass="18967">KENWPEKPNDGVHIGLASVEPGTGRVIAAFGGKDYLKRAFSDATQARFQPGSTFKAFTLEAMLADGISLKSRFSGNTLHIGDETVYNDGHAEYGASVDMLHATASSINTAFVDVTQTIGPEKVVDAAVEAGVPREPKNLQAVPVVTLGVASETPLTMANAYATFAAGGKRRPRTWSTRS</sequence>
<protein>
    <submittedName>
        <fullName evidence="4">Transpeptidase</fullName>
    </submittedName>
</protein>
<keyword evidence="1" id="KW-0328">Glycosyltransferase</keyword>
<dbReference type="InterPro" id="IPR001460">
    <property type="entry name" value="PCN-bd_Tpept"/>
</dbReference>
<keyword evidence="2" id="KW-0808">Transferase</keyword>
<evidence type="ECO:0000259" key="3">
    <source>
        <dbReference type="Pfam" id="PF00905"/>
    </source>
</evidence>
<feature type="domain" description="Penicillin-binding protein transpeptidase" evidence="3">
    <location>
        <begin position="19"/>
        <end position="172"/>
    </location>
</feature>
<dbReference type="GO" id="GO:0009252">
    <property type="term" value="P:peptidoglycan biosynthetic process"/>
    <property type="evidence" value="ECO:0007669"/>
    <property type="project" value="TreeGrafter"/>
</dbReference>
<reference evidence="4" key="1">
    <citation type="journal article" date="2013" name="Environ. Microbiol.">
        <title>Seasonally variable intestinal metagenomes of the red palm weevil (Rhynchophorus ferrugineus).</title>
        <authorList>
            <person name="Jia S."/>
            <person name="Zhang X."/>
            <person name="Zhang G."/>
            <person name="Yin A."/>
            <person name="Zhang S."/>
            <person name="Li F."/>
            <person name="Wang L."/>
            <person name="Zhao D."/>
            <person name="Yun Q."/>
            <person name="Tala"/>
            <person name="Wang J."/>
            <person name="Sun G."/>
            <person name="Baabdullah M."/>
            <person name="Yu X."/>
            <person name="Hu S."/>
            <person name="Al-Mssallem I.S."/>
            <person name="Yu J."/>
        </authorList>
    </citation>
    <scope>NUCLEOTIDE SEQUENCE</scope>
</reference>
<dbReference type="InterPro" id="IPR012338">
    <property type="entry name" value="Beta-lactam/transpept-like"/>
</dbReference>
<evidence type="ECO:0000256" key="1">
    <source>
        <dbReference type="ARBA" id="ARBA00022676"/>
    </source>
</evidence>